<evidence type="ECO:0000256" key="3">
    <source>
        <dbReference type="ARBA" id="ARBA00022448"/>
    </source>
</evidence>
<feature type="region of interest" description="Disordered" evidence="10">
    <location>
        <begin position="1"/>
        <end position="49"/>
    </location>
</feature>
<keyword evidence="15" id="KW-1185">Reference proteome</keyword>
<evidence type="ECO:0000256" key="7">
    <source>
        <dbReference type="ARBA" id="ARBA00022737"/>
    </source>
</evidence>
<evidence type="ECO:0000256" key="1">
    <source>
        <dbReference type="ARBA" id="ARBA00004651"/>
    </source>
</evidence>
<evidence type="ECO:0000256" key="11">
    <source>
        <dbReference type="SAM" id="Phobius"/>
    </source>
</evidence>
<comment type="similarity">
    <text evidence="2">Belongs to the SWEET sugar transporter family.</text>
</comment>
<evidence type="ECO:0000256" key="4">
    <source>
        <dbReference type="ARBA" id="ARBA00022475"/>
    </source>
</evidence>
<dbReference type="EMBL" id="JAJSOW010000104">
    <property type="protein sequence ID" value="KAI9170141.1"/>
    <property type="molecule type" value="Genomic_DNA"/>
</dbReference>
<dbReference type="Proteomes" id="UP001064489">
    <property type="component" value="Chromosome 7"/>
</dbReference>
<dbReference type="FunFam" id="1.20.1280.290:FF:000003">
    <property type="entry name" value="Bidirectional sugar transporter SWEET"/>
    <property type="match status" value="1"/>
</dbReference>
<evidence type="ECO:0000313" key="15">
    <source>
        <dbReference type="Proteomes" id="UP001064489"/>
    </source>
</evidence>
<dbReference type="Pfam" id="PF13976">
    <property type="entry name" value="gag_pre-integrs"/>
    <property type="match status" value="1"/>
</dbReference>
<evidence type="ECO:0000256" key="10">
    <source>
        <dbReference type="SAM" id="MobiDB-lite"/>
    </source>
</evidence>
<dbReference type="Gene3D" id="1.20.1280.290">
    <property type="match status" value="2"/>
</dbReference>
<dbReference type="GO" id="GO:0005886">
    <property type="term" value="C:plasma membrane"/>
    <property type="evidence" value="ECO:0007669"/>
    <property type="project" value="UniProtKB-SubCell"/>
</dbReference>
<protein>
    <recommendedName>
        <fullName evidence="16">Bidirectional sugar transporter SWEET</fullName>
    </recommendedName>
</protein>
<proteinExistence type="inferred from homology"/>
<feature type="region of interest" description="Disordered" evidence="10">
    <location>
        <begin position="636"/>
        <end position="658"/>
    </location>
</feature>
<name>A0AAD5INQ5_ACENE</name>
<keyword evidence="9 11" id="KW-0472">Membrane</keyword>
<feature type="compositionally biased region" description="Basic and acidic residues" evidence="10">
    <location>
        <begin position="1"/>
        <end position="11"/>
    </location>
</feature>
<feature type="transmembrane region" description="Helical" evidence="11">
    <location>
        <begin position="426"/>
        <end position="449"/>
    </location>
</feature>
<feature type="transmembrane region" description="Helical" evidence="11">
    <location>
        <begin position="548"/>
        <end position="569"/>
    </location>
</feature>
<dbReference type="InterPro" id="IPR025724">
    <property type="entry name" value="GAG-pre-integrase_dom"/>
</dbReference>
<evidence type="ECO:0000256" key="6">
    <source>
        <dbReference type="ARBA" id="ARBA00022692"/>
    </source>
</evidence>
<evidence type="ECO:0000259" key="12">
    <source>
        <dbReference type="Pfam" id="PF13976"/>
    </source>
</evidence>
<evidence type="ECO:0008006" key="16">
    <source>
        <dbReference type="Google" id="ProtNLM"/>
    </source>
</evidence>
<dbReference type="PANTHER" id="PTHR10791">
    <property type="entry name" value="RAG1-ACTIVATING PROTEIN 1"/>
    <property type="match status" value="1"/>
</dbReference>
<feature type="transmembrane region" description="Helical" evidence="11">
    <location>
        <begin position="402"/>
        <end position="420"/>
    </location>
</feature>
<dbReference type="Pfam" id="PF25597">
    <property type="entry name" value="SH3_retrovirus"/>
    <property type="match status" value="1"/>
</dbReference>
<organism evidence="14 15">
    <name type="scientific">Acer negundo</name>
    <name type="common">Box elder</name>
    <dbReference type="NCBI Taxonomy" id="4023"/>
    <lineage>
        <taxon>Eukaryota</taxon>
        <taxon>Viridiplantae</taxon>
        <taxon>Streptophyta</taxon>
        <taxon>Embryophyta</taxon>
        <taxon>Tracheophyta</taxon>
        <taxon>Spermatophyta</taxon>
        <taxon>Magnoliopsida</taxon>
        <taxon>eudicotyledons</taxon>
        <taxon>Gunneridae</taxon>
        <taxon>Pentapetalae</taxon>
        <taxon>rosids</taxon>
        <taxon>malvids</taxon>
        <taxon>Sapindales</taxon>
        <taxon>Sapindaceae</taxon>
        <taxon>Hippocastanoideae</taxon>
        <taxon>Acereae</taxon>
        <taxon>Acer</taxon>
    </lineage>
</organism>
<keyword evidence="5" id="KW-0762">Sugar transport</keyword>
<accession>A0AAD5INQ5</accession>
<evidence type="ECO:0000259" key="13">
    <source>
        <dbReference type="Pfam" id="PF25597"/>
    </source>
</evidence>
<keyword evidence="8 11" id="KW-1133">Transmembrane helix</keyword>
<dbReference type="AlphaFoldDB" id="A0AAD5INQ5"/>
<reference evidence="14" key="2">
    <citation type="submission" date="2023-02" db="EMBL/GenBank/DDBJ databases">
        <authorList>
            <person name="Swenson N.G."/>
            <person name="Wegrzyn J.L."/>
            <person name="Mcevoy S.L."/>
        </authorList>
    </citation>
    <scope>NUCLEOTIDE SEQUENCE</scope>
    <source>
        <strain evidence="14">91603</strain>
        <tissue evidence="14">Leaf</tissue>
    </source>
</reference>
<keyword evidence="6 11" id="KW-0812">Transmembrane</keyword>
<keyword evidence="7" id="KW-0677">Repeat</keyword>
<evidence type="ECO:0000313" key="14">
    <source>
        <dbReference type="EMBL" id="KAI9170141.1"/>
    </source>
</evidence>
<dbReference type="GO" id="GO:0051119">
    <property type="term" value="F:sugar transmembrane transporter activity"/>
    <property type="evidence" value="ECO:0007669"/>
    <property type="project" value="InterPro"/>
</dbReference>
<keyword evidence="4" id="KW-1003">Cell membrane</keyword>
<feature type="transmembrane region" description="Helical" evidence="11">
    <location>
        <begin position="487"/>
        <end position="513"/>
    </location>
</feature>
<dbReference type="InterPro" id="IPR057670">
    <property type="entry name" value="SH3_retrovirus"/>
</dbReference>
<evidence type="ECO:0000256" key="5">
    <source>
        <dbReference type="ARBA" id="ARBA00022597"/>
    </source>
</evidence>
<gene>
    <name evidence="14" type="ORF">LWI28_023231</name>
</gene>
<feature type="transmembrane region" description="Helical" evidence="11">
    <location>
        <begin position="461"/>
        <end position="481"/>
    </location>
</feature>
<evidence type="ECO:0000256" key="9">
    <source>
        <dbReference type="ARBA" id="ARBA00023136"/>
    </source>
</evidence>
<reference evidence="14" key="1">
    <citation type="journal article" date="2022" name="Plant J.">
        <title>Strategies of tolerance reflected in two North American maple genomes.</title>
        <authorList>
            <person name="McEvoy S.L."/>
            <person name="Sezen U.U."/>
            <person name="Trouern-Trend A."/>
            <person name="McMahon S.M."/>
            <person name="Schaberg P.G."/>
            <person name="Yang J."/>
            <person name="Wegrzyn J.L."/>
            <person name="Swenson N.G."/>
        </authorList>
    </citation>
    <scope>NUCLEOTIDE SEQUENCE</scope>
    <source>
        <strain evidence="14">91603</strain>
    </source>
</reference>
<evidence type="ECO:0000256" key="8">
    <source>
        <dbReference type="ARBA" id="ARBA00022989"/>
    </source>
</evidence>
<evidence type="ECO:0000256" key="2">
    <source>
        <dbReference type="ARBA" id="ARBA00007809"/>
    </source>
</evidence>
<feature type="domain" description="GAG-pre-integrase" evidence="12">
    <location>
        <begin position="139"/>
        <end position="196"/>
    </location>
</feature>
<dbReference type="Pfam" id="PF03083">
    <property type="entry name" value="MtN3_slv"/>
    <property type="match status" value="2"/>
</dbReference>
<dbReference type="InterPro" id="IPR047664">
    <property type="entry name" value="SWEET"/>
</dbReference>
<feature type="transmembrane region" description="Helical" evidence="11">
    <location>
        <begin position="525"/>
        <end position="542"/>
    </location>
</feature>
<sequence length="658" mass="73604">MKSGSKFDKRSSSSSAGDLANQYGSSHEESSAYSEPEQDVIPHGRIPKKAMNSRSRSAVCFQDFRWITYDFTFIRISNYQENEQTEAVVVSESPKLVARSSKQIWKAGDSEEGNTAGDSSSSCYVRGAFLAMKGTRQRNLYFLDGYTVTGRAAVSSSSDDEASDTSRLWHMRLGHVREKALQGLVKQGLLKGAKTEALMYASHIVNRLPASALDGKTPKEVWSGQPVSDYDRLHIFGCPAYFHVTESKLDPRAKKAVFVGFSEGVKGFRLWNSESKKIILSRDVTFDESAMLKQTLQDIKNENPNSLQHVEFEFPKKSEKVSPTVDGPDDQDEISVEVEDSAPLSEIRQQPESIATSRPKKDIRKPACYTDMVAYALPVTDGDVSSTFCRIFKRKTTGSFQCLPYLVALFSSMLWLYYAMVKGNAFLLITINCFGCVVETIYIVMFIAYAPIENRKFALKILFSLNIGAFTLILLVTHFLLKGNLQVIVIGWICVGFSVCVFAAPLSIVAHVIRTKSVEFMPFNLSFFLTISAIMWFGYGISLKDIHIALPNVIGFVLGLLQMILYMVYKNIRKIKNVAVETALPESPVKNVVIIQTIGDDVLIPVEIQRYMKNNNEEIKEDAAAEEVELQGVDLHEPKIQEKSFEISNDIHQDESPV</sequence>
<comment type="caution">
    <text evidence="14">The sequence shown here is derived from an EMBL/GenBank/DDBJ whole genome shotgun (WGS) entry which is preliminary data.</text>
</comment>
<feature type="domain" description="Retroviral polymerase SH3-like" evidence="13">
    <location>
        <begin position="238"/>
        <end position="295"/>
    </location>
</feature>
<dbReference type="InterPro" id="IPR004316">
    <property type="entry name" value="SWEET_rpt"/>
</dbReference>
<comment type="subcellular location">
    <subcellularLocation>
        <location evidence="1">Cell membrane</location>
        <topology evidence="1">Multi-pass membrane protein</topology>
    </subcellularLocation>
</comment>
<keyword evidence="3" id="KW-0813">Transport</keyword>
<dbReference type="PANTHER" id="PTHR10791:SF222">
    <property type="entry name" value="BIDIRECTIONAL SUGAR TRANSPORTER SWEET15"/>
    <property type="match status" value="1"/>
</dbReference>